<evidence type="ECO:0000313" key="1">
    <source>
        <dbReference type="EMBL" id="KAH9759397.1"/>
    </source>
</evidence>
<organism evidence="1 2">
    <name type="scientific">Citrus sinensis</name>
    <name type="common">Sweet orange</name>
    <name type="synonym">Citrus aurantium var. sinensis</name>
    <dbReference type="NCBI Taxonomy" id="2711"/>
    <lineage>
        <taxon>Eukaryota</taxon>
        <taxon>Viridiplantae</taxon>
        <taxon>Streptophyta</taxon>
        <taxon>Embryophyta</taxon>
        <taxon>Tracheophyta</taxon>
        <taxon>Spermatophyta</taxon>
        <taxon>Magnoliopsida</taxon>
        <taxon>eudicotyledons</taxon>
        <taxon>Gunneridae</taxon>
        <taxon>Pentapetalae</taxon>
        <taxon>rosids</taxon>
        <taxon>malvids</taxon>
        <taxon>Sapindales</taxon>
        <taxon>Rutaceae</taxon>
        <taxon>Aurantioideae</taxon>
        <taxon>Citrus</taxon>
    </lineage>
</organism>
<keyword evidence="2" id="KW-1185">Reference proteome</keyword>
<accession>A0ACB8KY51</accession>
<reference evidence="2" key="1">
    <citation type="journal article" date="2023" name="Hortic. Res.">
        <title>A chromosome-level phased genome enabling allele-level studies in sweet orange: a case study on citrus Huanglongbing tolerance.</title>
        <authorList>
            <person name="Wu B."/>
            <person name="Yu Q."/>
            <person name="Deng Z."/>
            <person name="Duan Y."/>
            <person name="Luo F."/>
            <person name="Gmitter F. Jr."/>
        </authorList>
    </citation>
    <scope>NUCLEOTIDE SEQUENCE [LARGE SCALE GENOMIC DNA]</scope>
    <source>
        <strain evidence="2">cv. Valencia</strain>
    </source>
</reference>
<dbReference type="Proteomes" id="UP000829398">
    <property type="component" value="Chromosome 5"/>
</dbReference>
<comment type="caution">
    <text evidence="1">The sequence shown here is derived from an EMBL/GenBank/DDBJ whole genome shotgun (WGS) entry which is preliminary data.</text>
</comment>
<protein>
    <submittedName>
        <fullName evidence="1">Ubiquitin-like domain-containing protein</fullName>
    </submittedName>
</protein>
<evidence type="ECO:0000313" key="2">
    <source>
        <dbReference type="Proteomes" id="UP000829398"/>
    </source>
</evidence>
<sequence length="1033" mass="108531">MSSSFLQFDRIGILFAFRCGIRLLLLIMADQYPNESSSTGNVSGKSSDAIVEINVKTLESQIPVTLFKEKIANDIGVPVGQQRLIFRGKVLKDEHLLSEYHVENGHTLHLVIRQPAQSQPSSDASSGETNGNNVTGGSEANANAPRGRMGQVSHSVLLGTFNVGDQGEGIAPDLTRVIGALINSLGIGGQTPATGNKFGCVAPFVAIMLNLFIMVSVIRSNIHAQPQQGNETAGSGGHVGNQSQVGNQAQSGQPYPGQLSSPPVVQIPQTAGAVPFPSLNVPIPDSLNTISEFMNHMEQTLSQNGYQPNTSSTSNEEVPRPELPSNERGLPTPEALNIVLQRAQRLLSGHTVAALSHIAGRLEQEGASSDPNIRGQIQAESVQIGFAMQHLGSLLLELGRVILTLRMGQSPVEFSVNAGPAVYISPSGPNPIMVQPFPIQTSSLFGGSVPSSNPMNIGPVGVGHAPRNINIHIHAGRASNGDGVQGERRNATGSTELAGSGSVRVLPVRNIIAAAVPSRPTAAAISTVAQPGPGLSVPQLSANSGLLSSVVDQVNSQIRNFVGNMQGENQVPSAEVMSAGQNLSDGSMVGSYAGNEQLSSTPVNRVGELRVSLSGNTPESESQKALPEGDHVRTNEGMGSVLSSKDAPSSSSGGAQSSSSGESEDNSGNALGSIEKQDLQEGSKAAPLGLGLGGLERKRRPRQPKTPVKSSDGGMSNAPLDQNLNSTSVGQHLLQTLASSSSVRNGIDANELSFGQLPVVERVTESKQSGGQDIDSQVDTASAISEVLRSTELNGLLSGFSQQTGIGSPDVLRNMLQQLTQSPQVLNTVNQIAQQIDTQDVGNMFSGLGGGWAGGIDLSRMVQQMMPVVSQALGRGSTPQPLSGTPQCSERRSSGVDNPDDPIQIGIQQVVQRIEHLDPPGEVFRAVVQNAGQLHCNGSGREDLVSELCSDEDLAEVSTMPLWNMRRFYGVTYTNDLRVTQGVTANFLPACRQTNIAYSSSSTASMEWNPLLTVGLFTTVIELGRDLKVGLKR</sequence>
<dbReference type="EMBL" id="CM039174">
    <property type="protein sequence ID" value="KAH9759397.1"/>
    <property type="molecule type" value="Genomic_DNA"/>
</dbReference>
<gene>
    <name evidence="1" type="ORF">KPL71_016974</name>
</gene>
<name>A0ACB8KY51_CITSI</name>
<proteinExistence type="predicted"/>